<evidence type="ECO:0000313" key="2">
    <source>
        <dbReference type="EMBL" id="WZU66589.2"/>
    </source>
</evidence>
<feature type="compositionally biased region" description="Low complexity" evidence="1">
    <location>
        <begin position="113"/>
        <end position="159"/>
    </location>
</feature>
<dbReference type="KEGG" id="yrh:AABB31_16355"/>
<sequence length="603" mass="59501">MAGNEGWGDMRGTVSGGLWAIVLGAVGLGTASLIGAPPKTPPAAAPEAPASATADTAPASDDVATATVEPAETTSAPAVVAAPAAAPADAPSVSDTAVTPPASGDTDVALATPDPVQPVEPAAADPVAVETETAAPVVSETASTDAEPAAPDTTTAPGVVADADDPVVTPDDAAPAQPVVAADNTAAIDEDTAAAVTPPTVPEPALPEQTNTDIAALDAPQDDAPAAAAPAPVALPEPEQDAVVASEAVTPADPEPAAPVVTEAPIAVAPAAPEAVEPAPAVAAVEEPPAPVIVDEPIAVLPAPETEIADVDPAPSDIAIADAEPAAPTVLDVTADDTRQLGGNTVRVNRPGAEDPAEAEDVVAETPDEATIPDDAPAIVRFATPFENPAALPLVSLVLRDGAGTADLMDQVSALTLPVTIVIDPTASDATARMQAYRARGVEVAIQASLPAGATPSDVEIAMEAAFAAVPEAVALFSDGSDGIQSDRAVTAQVMEYLSANGRGLVMVQQGLGNALRAAAQAEVPATAVSRELGREGADVGALTRALDQAAFRARQTGDSVLLSDATETVLTALSGWQAGVDEGQFLVAPVTAIIAPTVTNTE</sequence>
<name>A0AAN0M7L4_9RHOB</name>
<keyword evidence="3" id="KW-1185">Reference proteome</keyword>
<gene>
    <name evidence="2" type="ORF">AABB31_16355</name>
</gene>
<dbReference type="RefSeq" id="WP_373635408.1">
    <property type="nucleotide sequence ID" value="NZ_CP151767.2"/>
</dbReference>
<dbReference type="Proteomes" id="UP001470809">
    <property type="component" value="Chromosome"/>
</dbReference>
<feature type="compositionally biased region" description="Low complexity" evidence="1">
    <location>
        <begin position="45"/>
        <end position="97"/>
    </location>
</feature>
<dbReference type="Pfam" id="PF04748">
    <property type="entry name" value="Polysacc_deac_2"/>
    <property type="match status" value="1"/>
</dbReference>
<dbReference type="InterPro" id="IPR006837">
    <property type="entry name" value="Divergent_DAC"/>
</dbReference>
<protein>
    <submittedName>
        <fullName evidence="2">Divergent polysaccharide deacetylase family protein</fullName>
    </submittedName>
</protein>
<evidence type="ECO:0000256" key="1">
    <source>
        <dbReference type="SAM" id="MobiDB-lite"/>
    </source>
</evidence>
<proteinExistence type="predicted"/>
<dbReference type="AlphaFoldDB" id="A0AAN0M7L4"/>
<feature type="region of interest" description="Disordered" evidence="1">
    <location>
        <begin position="38"/>
        <end position="159"/>
    </location>
</feature>
<evidence type="ECO:0000313" key="3">
    <source>
        <dbReference type="Proteomes" id="UP001470809"/>
    </source>
</evidence>
<reference evidence="2" key="1">
    <citation type="submission" date="2024-08" db="EMBL/GenBank/DDBJ databases">
        <title>Phylogenomic analyses of a clade within the roseobacter group suggest taxonomic reassignments of species of the genera Aestuariivita, Citreicella, Loktanella, Nautella, Pelagibaca, Ruegeria, Thalassobius, Thiobacimonas and Tropicibacter, and the proposal o.</title>
        <authorList>
            <person name="Jeon C.O."/>
        </authorList>
    </citation>
    <scope>NUCLEOTIDE SEQUENCE</scope>
    <source>
        <strain evidence="2">SS1-5</strain>
    </source>
</reference>
<dbReference type="InterPro" id="IPR011330">
    <property type="entry name" value="Glyco_hydro/deAcase_b/a-brl"/>
</dbReference>
<dbReference type="Gene3D" id="3.20.20.370">
    <property type="entry name" value="Glycoside hydrolase/deacetylase"/>
    <property type="match status" value="1"/>
</dbReference>
<dbReference type="SUPFAM" id="SSF88713">
    <property type="entry name" value="Glycoside hydrolase/deacetylase"/>
    <property type="match status" value="1"/>
</dbReference>
<accession>A0AAN0M7L4</accession>
<organism evidence="2 3">
    <name type="scientific">Yoonia rhodophyticola</name>
    <dbReference type="NCBI Taxonomy" id="3137370"/>
    <lineage>
        <taxon>Bacteria</taxon>
        <taxon>Pseudomonadati</taxon>
        <taxon>Pseudomonadota</taxon>
        <taxon>Alphaproteobacteria</taxon>
        <taxon>Rhodobacterales</taxon>
        <taxon>Paracoccaceae</taxon>
        <taxon>Yoonia</taxon>
    </lineage>
</organism>
<dbReference type="EMBL" id="CP151767">
    <property type="protein sequence ID" value="WZU66589.2"/>
    <property type="molecule type" value="Genomic_DNA"/>
</dbReference>
<dbReference type="GO" id="GO:0005975">
    <property type="term" value="P:carbohydrate metabolic process"/>
    <property type="evidence" value="ECO:0007669"/>
    <property type="project" value="InterPro"/>
</dbReference>